<dbReference type="PANTHER" id="PTHR11435">
    <property type="entry name" value="NADH UBIQUINONE OXIDOREDUCTASE SUBUNIT ND6"/>
    <property type="match status" value="1"/>
</dbReference>
<evidence type="ECO:0000256" key="5">
    <source>
        <dbReference type="ARBA" id="ARBA00022448"/>
    </source>
</evidence>
<evidence type="ECO:0000256" key="9">
    <source>
        <dbReference type="ARBA" id="ARBA00022982"/>
    </source>
</evidence>
<evidence type="ECO:0000313" key="18">
    <source>
        <dbReference type="EMBL" id="QLI42516.1"/>
    </source>
</evidence>
<evidence type="ECO:0000256" key="7">
    <source>
        <dbReference type="ARBA" id="ARBA00022692"/>
    </source>
</evidence>
<evidence type="ECO:0000256" key="2">
    <source>
        <dbReference type="ARBA" id="ARBA00005698"/>
    </source>
</evidence>
<sequence>MLNFSIMALFMALLFTQMSSPLSMGVTLLIQTLMICSIMSFFLKSVWFSYILFLIFLGAMLVLFIYIASIASNEKFHLSSLFFCLPFLVLMMTLFSFWDPMTLFQPFLTEFSSTTQKEISTSSSFHISMIYSPSYMSMTMFVIVYLLLTLVVVVKITGSFWGPLRLS</sequence>
<keyword evidence="17" id="KW-0732">Signal</keyword>
<dbReference type="AlphaFoldDB" id="A0A7D5U8Q9"/>
<proteinExistence type="inferred from homology"/>
<dbReference type="EMBL" id="MT478132">
    <property type="protein sequence ID" value="QLI42516.1"/>
    <property type="molecule type" value="Genomic_DNA"/>
</dbReference>
<evidence type="ECO:0000256" key="8">
    <source>
        <dbReference type="ARBA" id="ARBA00022967"/>
    </source>
</evidence>
<dbReference type="InterPro" id="IPR050269">
    <property type="entry name" value="ComplexI_Subunit6"/>
</dbReference>
<keyword evidence="11" id="KW-0520">NAD</keyword>
<evidence type="ECO:0000256" key="14">
    <source>
        <dbReference type="ARBA" id="ARBA00031019"/>
    </source>
</evidence>
<dbReference type="EMBL" id="MW285083">
    <property type="protein sequence ID" value="QQP21707.1"/>
    <property type="molecule type" value="Genomic_DNA"/>
</dbReference>
<evidence type="ECO:0000256" key="6">
    <source>
        <dbReference type="ARBA" id="ARBA00022660"/>
    </source>
</evidence>
<evidence type="ECO:0000256" key="15">
    <source>
        <dbReference type="ARBA" id="ARBA00049551"/>
    </source>
</evidence>
<evidence type="ECO:0000256" key="10">
    <source>
        <dbReference type="ARBA" id="ARBA00022989"/>
    </source>
</evidence>
<evidence type="ECO:0000256" key="16">
    <source>
        <dbReference type="SAM" id="Phobius"/>
    </source>
</evidence>
<evidence type="ECO:0000256" key="11">
    <source>
        <dbReference type="ARBA" id="ARBA00023027"/>
    </source>
</evidence>
<gene>
    <name evidence="18" type="primary">nad6</name>
    <name evidence="19" type="synonym">ND6</name>
</gene>
<feature type="transmembrane region" description="Helical" evidence="16">
    <location>
        <begin position="135"/>
        <end position="157"/>
    </location>
</feature>
<evidence type="ECO:0000313" key="19">
    <source>
        <dbReference type="EMBL" id="QQP21707.1"/>
    </source>
</evidence>
<comment type="similarity">
    <text evidence="2">Belongs to the complex I subunit 6 family.</text>
</comment>
<evidence type="ECO:0000256" key="13">
    <source>
        <dbReference type="ARBA" id="ARBA00023136"/>
    </source>
</evidence>
<evidence type="ECO:0000256" key="17">
    <source>
        <dbReference type="SAM" id="SignalP"/>
    </source>
</evidence>
<keyword evidence="12 18" id="KW-0496">Mitochondrion</keyword>
<keyword evidence="8" id="KW-1278">Translocase</keyword>
<geneLocation type="mitochondrion" evidence="18"/>
<keyword evidence="5" id="KW-0813">Transport</keyword>
<reference evidence="19" key="2">
    <citation type="submission" date="2020-11" db="EMBL/GenBank/DDBJ databases">
        <title>Characterization of the complete mitochondrial genome of Lysmata vittata.</title>
        <authorList>
            <person name="Chen J."/>
        </authorList>
    </citation>
    <scope>NUCLEOTIDE SEQUENCE</scope>
</reference>
<dbReference type="PANTHER" id="PTHR11435:SF1">
    <property type="entry name" value="NADH-UBIQUINONE OXIDOREDUCTASE CHAIN 6"/>
    <property type="match status" value="1"/>
</dbReference>
<evidence type="ECO:0000256" key="3">
    <source>
        <dbReference type="ARBA" id="ARBA00012944"/>
    </source>
</evidence>
<keyword evidence="13 16" id="KW-0472">Membrane</keyword>
<comment type="catalytic activity">
    <reaction evidence="15">
        <text>a ubiquinone + NADH + 5 H(+)(in) = a ubiquinol + NAD(+) + 4 H(+)(out)</text>
        <dbReference type="Rhea" id="RHEA:29091"/>
        <dbReference type="Rhea" id="RHEA-COMP:9565"/>
        <dbReference type="Rhea" id="RHEA-COMP:9566"/>
        <dbReference type="ChEBI" id="CHEBI:15378"/>
        <dbReference type="ChEBI" id="CHEBI:16389"/>
        <dbReference type="ChEBI" id="CHEBI:17976"/>
        <dbReference type="ChEBI" id="CHEBI:57540"/>
        <dbReference type="ChEBI" id="CHEBI:57945"/>
        <dbReference type="EC" id="7.1.1.2"/>
    </reaction>
</comment>
<evidence type="ECO:0000256" key="1">
    <source>
        <dbReference type="ARBA" id="ARBA00004225"/>
    </source>
</evidence>
<keyword evidence="6" id="KW-0679">Respiratory chain</keyword>
<feature type="chain" id="PRO_5036201407" description="NADH-ubiquinone oxidoreductase chain 6" evidence="17">
    <location>
        <begin position="22"/>
        <end position="167"/>
    </location>
</feature>
<keyword evidence="7 16" id="KW-0812">Transmembrane</keyword>
<keyword evidence="10 16" id="KW-1133">Transmembrane helix</keyword>
<dbReference type="GO" id="GO:0008137">
    <property type="term" value="F:NADH dehydrogenase (ubiquinone) activity"/>
    <property type="evidence" value="ECO:0007669"/>
    <property type="project" value="UniProtKB-EC"/>
</dbReference>
<dbReference type="EC" id="7.1.1.2" evidence="3"/>
<dbReference type="GO" id="GO:0031966">
    <property type="term" value="C:mitochondrial membrane"/>
    <property type="evidence" value="ECO:0007669"/>
    <property type="project" value="UniProtKB-SubCell"/>
</dbReference>
<keyword evidence="9" id="KW-0249">Electron transport</keyword>
<feature type="transmembrane region" description="Helical" evidence="16">
    <location>
        <begin position="49"/>
        <end position="68"/>
    </location>
</feature>
<accession>A0A7D5U8Q9</accession>
<name>A0A7D5U8Q9_9EUCA</name>
<evidence type="ECO:0000256" key="4">
    <source>
        <dbReference type="ARBA" id="ARBA00021095"/>
    </source>
</evidence>
<organism evidence="18">
    <name type="scientific">Lysmata vittata</name>
    <dbReference type="NCBI Taxonomy" id="749979"/>
    <lineage>
        <taxon>Eukaryota</taxon>
        <taxon>Metazoa</taxon>
        <taxon>Ecdysozoa</taxon>
        <taxon>Arthropoda</taxon>
        <taxon>Crustacea</taxon>
        <taxon>Multicrustacea</taxon>
        <taxon>Malacostraca</taxon>
        <taxon>Eumalacostraca</taxon>
        <taxon>Eucarida</taxon>
        <taxon>Decapoda</taxon>
        <taxon>Pleocyemata</taxon>
        <taxon>Caridea</taxon>
        <taxon>Alpheoidea</taxon>
        <taxon>Hippolytidae</taxon>
        <taxon>Lysmata</taxon>
    </lineage>
</organism>
<feature type="transmembrane region" description="Helical" evidence="16">
    <location>
        <begin position="80"/>
        <end position="98"/>
    </location>
</feature>
<evidence type="ECO:0000256" key="12">
    <source>
        <dbReference type="ARBA" id="ARBA00023128"/>
    </source>
</evidence>
<reference evidence="18" key="1">
    <citation type="submission" date="2020-05" db="EMBL/GenBank/DDBJ databases">
        <title>The complete mitochondrial genome of Lysmata vittata (Crustacea: Decapoda: Hippolytidae) and its phylogenetic position in Decapoda.</title>
        <authorList>
            <person name="Zhu L."/>
            <person name="Wu J."/>
            <person name="Zhou C."/>
            <person name="Wang D."/>
            <person name="Zhu Z."/>
            <person name="Lin Q."/>
            <person name="Wang J."/>
        </authorList>
    </citation>
    <scope>NUCLEOTIDE SEQUENCE</scope>
    <source>
        <tissue evidence="18">Muscle</tissue>
    </source>
</reference>
<protein>
    <recommendedName>
        <fullName evidence="4">NADH-ubiquinone oxidoreductase chain 6</fullName>
        <ecNumber evidence="3">7.1.1.2</ecNumber>
    </recommendedName>
    <alternativeName>
        <fullName evidence="14">NADH dehydrogenase subunit 6</fullName>
    </alternativeName>
</protein>
<comment type="subcellular location">
    <subcellularLocation>
        <location evidence="1">Mitochondrion membrane</location>
        <topology evidence="1">Multi-pass membrane protein</topology>
    </subcellularLocation>
</comment>
<feature type="signal peptide" evidence="17">
    <location>
        <begin position="1"/>
        <end position="21"/>
    </location>
</feature>